<proteinExistence type="predicted"/>
<gene>
    <name evidence="1" type="ORF">UFOPK3444_00405</name>
</gene>
<protein>
    <submittedName>
        <fullName evidence="1">Unannotated protein</fullName>
    </submittedName>
</protein>
<organism evidence="1">
    <name type="scientific">freshwater metagenome</name>
    <dbReference type="NCBI Taxonomy" id="449393"/>
    <lineage>
        <taxon>unclassified sequences</taxon>
        <taxon>metagenomes</taxon>
        <taxon>ecological metagenomes</taxon>
    </lineage>
</organism>
<dbReference type="EMBL" id="CAFBLU010000004">
    <property type="protein sequence ID" value="CAB4865117.1"/>
    <property type="molecule type" value="Genomic_DNA"/>
</dbReference>
<name>A0A6J7D2M1_9ZZZZ</name>
<dbReference type="AlphaFoldDB" id="A0A6J7D2M1"/>
<accession>A0A6J7D2M1</accession>
<reference evidence="1" key="1">
    <citation type="submission" date="2020-05" db="EMBL/GenBank/DDBJ databases">
        <authorList>
            <person name="Chiriac C."/>
            <person name="Salcher M."/>
            <person name="Ghai R."/>
            <person name="Kavagutti S V."/>
        </authorList>
    </citation>
    <scope>NUCLEOTIDE SEQUENCE</scope>
</reference>
<evidence type="ECO:0000313" key="1">
    <source>
        <dbReference type="EMBL" id="CAB4865117.1"/>
    </source>
</evidence>
<sequence>MGLEEEMRAFVKAGLAHHDSTCPMPAKAILLNPGNLELFGWDELFGVPVEADERVAPKRFRIHCDGSAFGIEEAMEAFVEAPVQPLEVPIPAGPAEVPSGPFN</sequence>